<accession>A0A0G4HYU0</accession>
<proteinExistence type="predicted"/>
<dbReference type="VEuPathDB" id="CryptoDB:Cvel_33714"/>
<dbReference type="AlphaFoldDB" id="A0A0G4HYU0"/>
<sequence>METETLGARERGISAVGGRGRHLVPERVSQGRGGRLPEGAPRIVRAMIPGAGGQYLPLGETGYAYTPMQHPMTVGLQHGYTTGAQQETAASTESRWKTIEGMPELNSLFDRAEREGRVVQVGYVWTPLDRGGGVPSSLSVKFPTSTRWGQLKEEHQGKCCVCARGDKYVANGKEEESMECFDAGAYHMSVVFCLGDPPRAGLPPPLPREGTFWLHQEGRAGRAVGVSFGADNKSEYCKCLKGCLECLDCGGCLCVGTGARVHPGGPAEYDNTRAESFVLVGNVLPWHLPEAKDRLEPVLRNHAPGGQRWLLLALLLVSPLDRRCSPLNTYKDKGVNKSFELDLPFQTRKNCWRCFPWCPGFHFCCVGGRVTTCCKVFCPSQIRLP</sequence>
<reference evidence="1" key="1">
    <citation type="submission" date="2014-11" db="EMBL/GenBank/DDBJ databases">
        <authorList>
            <person name="Otto D Thomas"/>
            <person name="Naeem Raeece"/>
        </authorList>
    </citation>
    <scope>NUCLEOTIDE SEQUENCE</scope>
</reference>
<dbReference type="EMBL" id="CDMZ01004432">
    <property type="protein sequence ID" value="CEM49732.1"/>
    <property type="molecule type" value="Genomic_DNA"/>
</dbReference>
<name>A0A0G4HYU0_9ALVE</name>
<protein>
    <submittedName>
        <fullName evidence="1">Uncharacterized protein</fullName>
    </submittedName>
</protein>
<evidence type="ECO:0000313" key="1">
    <source>
        <dbReference type="EMBL" id="CEM49732.1"/>
    </source>
</evidence>
<organism evidence="1">
    <name type="scientific">Chromera velia CCMP2878</name>
    <dbReference type="NCBI Taxonomy" id="1169474"/>
    <lineage>
        <taxon>Eukaryota</taxon>
        <taxon>Sar</taxon>
        <taxon>Alveolata</taxon>
        <taxon>Colpodellida</taxon>
        <taxon>Chromeraceae</taxon>
        <taxon>Chromera</taxon>
    </lineage>
</organism>
<gene>
    <name evidence="1" type="ORF">Cvel_33714</name>
</gene>